<dbReference type="SMART" id="SM00298">
    <property type="entry name" value="CHROMO"/>
    <property type="match status" value="1"/>
</dbReference>
<name>A0A8H5M8B0_9AGAR</name>
<dbReference type="GO" id="GO:0006338">
    <property type="term" value="P:chromatin remodeling"/>
    <property type="evidence" value="ECO:0007669"/>
    <property type="project" value="UniProtKB-ARBA"/>
</dbReference>
<dbReference type="AlphaFoldDB" id="A0A8H5M8B0"/>
<dbReference type="InterPro" id="IPR023780">
    <property type="entry name" value="Chromo_domain"/>
</dbReference>
<dbReference type="InterPro" id="IPR008251">
    <property type="entry name" value="Chromo_shadow_dom"/>
</dbReference>
<dbReference type="SUPFAM" id="SSF54160">
    <property type="entry name" value="Chromo domain-like"/>
    <property type="match status" value="2"/>
</dbReference>
<dbReference type="Proteomes" id="UP000518752">
    <property type="component" value="Unassembled WGS sequence"/>
</dbReference>
<evidence type="ECO:0000313" key="5">
    <source>
        <dbReference type="EMBL" id="KAF5384578.1"/>
    </source>
</evidence>
<evidence type="ECO:0000256" key="1">
    <source>
        <dbReference type="ARBA" id="ARBA00004123"/>
    </source>
</evidence>
<organism evidence="5 6">
    <name type="scientific">Collybiopsis confluens</name>
    <dbReference type="NCBI Taxonomy" id="2823264"/>
    <lineage>
        <taxon>Eukaryota</taxon>
        <taxon>Fungi</taxon>
        <taxon>Dikarya</taxon>
        <taxon>Basidiomycota</taxon>
        <taxon>Agaricomycotina</taxon>
        <taxon>Agaricomycetes</taxon>
        <taxon>Agaricomycetidae</taxon>
        <taxon>Agaricales</taxon>
        <taxon>Marasmiineae</taxon>
        <taxon>Omphalotaceae</taxon>
        <taxon>Collybiopsis</taxon>
    </lineage>
</organism>
<dbReference type="InterPro" id="IPR016197">
    <property type="entry name" value="Chromo-like_dom_sf"/>
</dbReference>
<feature type="compositionally biased region" description="Basic residues" evidence="3">
    <location>
        <begin position="146"/>
        <end position="155"/>
    </location>
</feature>
<accession>A0A8H5M8B0</accession>
<evidence type="ECO:0000313" key="6">
    <source>
        <dbReference type="Proteomes" id="UP000518752"/>
    </source>
</evidence>
<evidence type="ECO:0000256" key="2">
    <source>
        <dbReference type="ARBA" id="ARBA00023242"/>
    </source>
</evidence>
<keyword evidence="2" id="KW-0539">Nucleus</keyword>
<dbReference type="InterPro" id="IPR051219">
    <property type="entry name" value="Heterochromatin_chromo-domain"/>
</dbReference>
<evidence type="ECO:0000256" key="3">
    <source>
        <dbReference type="SAM" id="MobiDB-lite"/>
    </source>
</evidence>
<keyword evidence="6" id="KW-1185">Reference proteome</keyword>
<sequence length="263" mass="29927">MARAISEVADSEGKPENAEVEDDAMNGIEVDGEDAEEGGEEEEEEEYEIEEILDHQPGRFAQGRTGYLVKWKNYPPDQNSWVDEEDAGNAEELIATYWAKKKNKKAASASARKGRKSIATESPEPPAKKRRKSTAKDDEDEEKAVSVKRKKTATKKKAESMEPESEDNAVADSSKQDDLVHGESFMQRFMKQPSWEKLVSRVDTVEKSSSHDQLIVYFRLKKDGKRIRLPSKICKEKFPQALLNFYESNLKWKETEVDDMQSS</sequence>
<feature type="region of interest" description="Disordered" evidence="3">
    <location>
        <begin position="99"/>
        <end position="178"/>
    </location>
</feature>
<dbReference type="PANTHER" id="PTHR22812">
    <property type="entry name" value="CHROMOBOX PROTEIN"/>
    <property type="match status" value="1"/>
</dbReference>
<dbReference type="Pfam" id="PF01393">
    <property type="entry name" value="Chromo_shadow"/>
    <property type="match status" value="1"/>
</dbReference>
<dbReference type="EMBL" id="JAACJN010000042">
    <property type="protein sequence ID" value="KAF5384578.1"/>
    <property type="molecule type" value="Genomic_DNA"/>
</dbReference>
<comment type="caution">
    <text evidence="5">The sequence shown here is derived from an EMBL/GenBank/DDBJ whole genome shotgun (WGS) entry which is preliminary data.</text>
</comment>
<dbReference type="InterPro" id="IPR000953">
    <property type="entry name" value="Chromo/chromo_shadow_dom"/>
</dbReference>
<feature type="domain" description="Chromo" evidence="4">
    <location>
        <begin position="47"/>
        <end position="109"/>
    </location>
</feature>
<reference evidence="5 6" key="1">
    <citation type="journal article" date="2020" name="ISME J.">
        <title>Uncovering the hidden diversity of litter-decomposition mechanisms in mushroom-forming fungi.</title>
        <authorList>
            <person name="Floudas D."/>
            <person name="Bentzer J."/>
            <person name="Ahren D."/>
            <person name="Johansson T."/>
            <person name="Persson P."/>
            <person name="Tunlid A."/>
        </authorList>
    </citation>
    <scope>NUCLEOTIDE SEQUENCE [LARGE SCALE GENOMIC DNA]</scope>
    <source>
        <strain evidence="5 6">CBS 406.79</strain>
    </source>
</reference>
<feature type="region of interest" description="Disordered" evidence="3">
    <location>
        <begin position="1"/>
        <end position="49"/>
    </location>
</feature>
<gene>
    <name evidence="5" type="ORF">D9757_007509</name>
</gene>
<dbReference type="PROSITE" id="PS50013">
    <property type="entry name" value="CHROMO_2"/>
    <property type="match status" value="1"/>
</dbReference>
<proteinExistence type="predicted"/>
<comment type="subcellular location">
    <subcellularLocation>
        <location evidence="1">Nucleus</location>
    </subcellularLocation>
</comment>
<feature type="compositionally biased region" description="Acidic residues" evidence="3">
    <location>
        <begin position="18"/>
        <end position="49"/>
    </location>
</feature>
<evidence type="ECO:0000259" key="4">
    <source>
        <dbReference type="PROSITE" id="PS50013"/>
    </source>
</evidence>
<dbReference type="GO" id="GO:0005634">
    <property type="term" value="C:nucleus"/>
    <property type="evidence" value="ECO:0007669"/>
    <property type="project" value="UniProtKB-SubCell"/>
</dbReference>
<dbReference type="Gene3D" id="2.40.50.40">
    <property type="match status" value="2"/>
</dbReference>
<dbReference type="OrthoDB" id="433924at2759"/>
<dbReference type="Pfam" id="PF00385">
    <property type="entry name" value="Chromo"/>
    <property type="match status" value="1"/>
</dbReference>
<dbReference type="SMART" id="SM00300">
    <property type="entry name" value="ChSh"/>
    <property type="match status" value="1"/>
</dbReference>
<protein>
    <recommendedName>
        <fullName evidence="4">Chromo domain-containing protein</fullName>
    </recommendedName>
</protein>